<dbReference type="Gene3D" id="3.30.1370.120">
    <property type="match status" value="3"/>
</dbReference>
<dbReference type="PRINTS" id="PR01032">
    <property type="entry name" value="PHAGEIV"/>
</dbReference>
<dbReference type="InterPro" id="IPR001775">
    <property type="entry name" value="GspD/PilQ"/>
</dbReference>
<dbReference type="InterPro" id="IPR005644">
    <property type="entry name" value="NolW-like"/>
</dbReference>
<dbReference type="InterPro" id="IPR013356">
    <property type="entry name" value="T2SS_GspD"/>
</dbReference>
<keyword evidence="15" id="KW-1185">Reference proteome</keyword>
<comment type="caution">
    <text evidence="14">The sequence shown here is derived from an EMBL/GenBank/DDBJ whole genome shotgun (WGS) entry which is preliminary data.</text>
</comment>
<comment type="subcellular location">
    <subcellularLocation>
        <location evidence="1 10">Cell outer membrane</location>
    </subcellularLocation>
</comment>
<dbReference type="Proteomes" id="UP000029224">
    <property type="component" value="Unassembled WGS sequence"/>
</dbReference>
<dbReference type="GO" id="GO:0015628">
    <property type="term" value="P:protein secretion by the type II secretion system"/>
    <property type="evidence" value="ECO:0007669"/>
    <property type="project" value="InterPro"/>
</dbReference>
<evidence type="ECO:0000313" key="14">
    <source>
        <dbReference type="EMBL" id="GAL37162.1"/>
    </source>
</evidence>
<dbReference type="EMBL" id="BBMT01000015">
    <property type="protein sequence ID" value="GAL37162.1"/>
    <property type="molecule type" value="Genomic_DNA"/>
</dbReference>
<evidence type="ECO:0000256" key="2">
    <source>
        <dbReference type="ARBA" id="ARBA00006980"/>
    </source>
</evidence>
<sequence length="658" mass="70943">MAAPAVSANEFSASFKGTDLHEFINIVGRNLDKTIIVDPSVRGKVDVRSYDVLNEEQYYSFFLNVLEVYGFAVVEMDNGILKVIKAKDAKTSAIPVVGDTDIAVGDTVVTRVVAVKNVSVRELSPLLRQLNDNAGAGNVVHYDPANIILITGRAAVVNRLAEIIKRVDQAGDKEVEVVELKNASAAEMVRIVDALNKTTDAKNTPAFLQPKLVADERTNSILISGDPKVRQRLRRLIGQLDIEMATKGNNRVQYLKYAKAEDLVDVLKGVSDNLQKEKQAGTKTGSTANRTEVMIAAHPDTNALVLTAPPDIMKALLEVISQLDIRRAQVLIEALIVELADVDGANLGVQWGSVNSGSVVQFSNTGASIGSVMVGMEEAKDKKTTETRVDADGNPYNVETTTTGDFSKLASALSGVQGAAVGIALGDWTALITAVSSQSNSNILSSPSITVMDNGEASFIVGEEVPVLTGSTAGSNNSNPFQTVDRKEVGIKLKVVPQINEGNSVQLNIEQEVSNVLGANGAVDVRFAKRQLNTSVMIQDGQMLVLGGLIDERAAESESKVPFLGDIPYLGRLFTSTSTTVEKKNLMVFIKPTIIRDGMTSDGITQRKYNYIRAEQLFKADKGLKLMDDGFIPVLPEFNETARYPSEIQAFIDQVEAK</sequence>
<feature type="domain" description="NolW-like" evidence="12">
    <location>
        <begin position="175"/>
        <end position="243"/>
    </location>
</feature>
<dbReference type="Pfam" id="PF03958">
    <property type="entry name" value="Secretin_N"/>
    <property type="match status" value="3"/>
</dbReference>
<keyword evidence="7" id="KW-0653">Protein transport</keyword>
<evidence type="ECO:0000256" key="6">
    <source>
        <dbReference type="ARBA" id="ARBA00022729"/>
    </source>
</evidence>
<feature type="domain" description="Type II/III secretion system secretin-like" evidence="11">
    <location>
        <begin position="434"/>
        <end position="596"/>
    </location>
</feature>
<keyword evidence="5" id="KW-0812">Transmembrane</keyword>
<keyword evidence="3 10" id="KW-0813">Transport</keyword>
<reference evidence="14 15" key="1">
    <citation type="submission" date="2014-09" db="EMBL/GenBank/DDBJ databases">
        <title>Vibrio maritimus JCM 19240. (C210) whole genome shotgun sequence.</title>
        <authorList>
            <person name="Sawabe T."/>
            <person name="Meirelles P."/>
            <person name="Nakanishi M."/>
            <person name="Sayaka M."/>
            <person name="Hattori M."/>
            <person name="Ohkuma M."/>
        </authorList>
    </citation>
    <scope>NUCLEOTIDE SEQUENCE [LARGE SCALE GENOMIC DNA]</scope>
    <source>
        <strain evidence="14 15">JCM 19240</strain>
    </source>
</reference>
<dbReference type="PANTHER" id="PTHR30332">
    <property type="entry name" value="PROBABLE GENERAL SECRETION PATHWAY PROTEIN D"/>
    <property type="match status" value="1"/>
</dbReference>
<name>A0A090U2E2_9VIBR</name>
<evidence type="ECO:0000256" key="7">
    <source>
        <dbReference type="ARBA" id="ARBA00022927"/>
    </source>
</evidence>
<keyword evidence="4" id="KW-1134">Transmembrane beta strand</keyword>
<evidence type="ECO:0000256" key="3">
    <source>
        <dbReference type="ARBA" id="ARBA00022448"/>
    </source>
</evidence>
<dbReference type="InterPro" id="IPR050810">
    <property type="entry name" value="Bact_Secretion_Sys_Channel"/>
</dbReference>
<evidence type="ECO:0000259" key="12">
    <source>
        <dbReference type="Pfam" id="PF03958"/>
    </source>
</evidence>
<dbReference type="AlphaFoldDB" id="A0A090U2E2"/>
<dbReference type="GO" id="GO:0015627">
    <property type="term" value="C:type II protein secretion system complex"/>
    <property type="evidence" value="ECO:0007669"/>
    <property type="project" value="InterPro"/>
</dbReference>
<evidence type="ECO:0000256" key="4">
    <source>
        <dbReference type="ARBA" id="ARBA00022452"/>
    </source>
</evidence>
<accession>A0A090U2E2</accession>
<feature type="domain" description="NolW-like" evidence="12">
    <location>
        <begin position="251"/>
        <end position="329"/>
    </location>
</feature>
<comment type="similarity">
    <text evidence="2">Belongs to the bacterial secretin family. GSP D subfamily.</text>
</comment>
<keyword evidence="8" id="KW-0472">Membrane</keyword>
<protein>
    <submittedName>
        <fullName evidence="14">General secretion pathway protein D</fullName>
    </submittedName>
</protein>
<keyword evidence="9" id="KW-0998">Cell outer membrane</keyword>
<dbReference type="PROSITE" id="PS00875">
    <property type="entry name" value="T2SP_D"/>
    <property type="match status" value="1"/>
</dbReference>
<evidence type="ECO:0000256" key="8">
    <source>
        <dbReference type="ARBA" id="ARBA00023136"/>
    </source>
</evidence>
<feature type="domain" description="NolW-like" evidence="12">
    <location>
        <begin position="110"/>
        <end position="172"/>
    </location>
</feature>
<evidence type="ECO:0000256" key="1">
    <source>
        <dbReference type="ARBA" id="ARBA00004442"/>
    </source>
</evidence>
<keyword evidence="6" id="KW-0732">Signal</keyword>
<feature type="domain" description="GspD-like N0" evidence="13">
    <location>
        <begin position="14"/>
        <end position="83"/>
    </location>
</feature>
<evidence type="ECO:0000256" key="9">
    <source>
        <dbReference type="ARBA" id="ARBA00023237"/>
    </source>
</evidence>
<organism evidence="14 15">
    <name type="scientific">Vibrio maritimus</name>
    <dbReference type="NCBI Taxonomy" id="990268"/>
    <lineage>
        <taxon>Bacteria</taxon>
        <taxon>Pseudomonadati</taxon>
        <taxon>Pseudomonadota</taxon>
        <taxon>Gammaproteobacteria</taxon>
        <taxon>Vibrionales</taxon>
        <taxon>Vibrionaceae</taxon>
        <taxon>Vibrio</taxon>
    </lineage>
</organism>
<reference evidence="14 15" key="2">
    <citation type="submission" date="2014-09" db="EMBL/GenBank/DDBJ databases">
        <authorList>
            <consortium name="NBRP consortium"/>
            <person name="Sawabe T."/>
            <person name="Meirelles P."/>
            <person name="Nakanishi M."/>
            <person name="Sayaka M."/>
            <person name="Hattori M."/>
            <person name="Ohkuma M."/>
        </authorList>
    </citation>
    <scope>NUCLEOTIDE SEQUENCE [LARGE SCALE GENOMIC DNA]</scope>
    <source>
        <strain evidence="14 15">JCM 19240</strain>
    </source>
</reference>
<dbReference type="InterPro" id="IPR004845">
    <property type="entry name" value="T2SS_GspD_CS"/>
</dbReference>
<dbReference type="Pfam" id="PF00263">
    <property type="entry name" value="Secretin"/>
    <property type="match status" value="1"/>
</dbReference>
<evidence type="ECO:0000313" key="15">
    <source>
        <dbReference type="Proteomes" id="UP000029224"/>
    </source>
</evidence>
<dbReference type="PANTHER" id="PTHR30332:SF24">
    <property type="entry name" value="SECRETIN GSPD-RELATED"/>
    <property type="match status" value="1"/>
</dbReference>
<dbReference type="GO" id="GO:0009279">
    <property type="term" value="C:cell outer membrane"/>
    <property type="evidence" value="ECO:0007669"/>
    <property type="project" value="UniProtKB-SubCell"/>
</dbReference>
<dbReference type="Pfam" id="PF21305">
    <property type="entry name" value="type_II_gspD_N0"/>
    <property type="match status" value="1"/>
</dbReference>
<dbReference type="InterPro" id="IPR004846">
    <property type="entry name" value="T2SS/T3SS_dom"/>
</dbReference>
<dbReference type="InterPro" id="IPR038591">
    <property type="entry name" value="NolW-like_sf"/>
</dbReference>
<gene>
    <name evidence="14" type="ORF">JCM19240_4565</name>
</gene>
<dbReference type="NCBIfam" id="TIGR02517">
    <property type="entry name" value="type_II_gspD"/>
    <property type="match status" value="1"/>
</dbReference>
<dbReference type="InterPro" id="IPR049371">
    <property type="entry name" value="GspD-like_N0"/>
</dbReference>
<evidence type="ECO:0000259" key="11">
    <source>
        <dbReference type="Pfam" id="PF00263"/>
    </source>
</evidence>
<dbReference type="FunFam" id="3.30.1370.120:FF:000002">
    <property type="entry name" value="General secretion pathway protein D"/>
    <property type="match status" value="1"/>
</dbReference>
<evidence type="ECO:0000256" key="10">
    <source>
        <dbReference type="RuleBase" id="RU004004"/>
    </source>
</evidence>
<dbReference type="PRINTS" id="PR00811">
    <property type="entry name" value="BCTERIALGSPD"/>
</dbReference>
<proteinExistence type="inferred from homology"/>
<evidence type="ECO:0000256" key="5">
    <source>
        <dbReference type="ARBA" id="ARBA00022692"/>
    </source>
</evidence>
<evidence type="ECO:0000259" key="13">
    <source>
        <dbReference type="Pfam" id="PF21305"/>
    </source>
</evidence>
<dbReference type="GO" id="GO:0042802">
    <property type="term" value="F:identical protein binding"/>
    <property type="evidence" value="ECO:0007669"/>
    <property type="project" value="UniProtKB-ARBA"/>
</dbReference>